<dbReference type="Gene3D" id="1.20.1280.50">
    <property type="match status" value="1"/>
</dbReference>
<dbReference type="KEGG" id="cput:CONPUDRAFT_166091"/>
<dbReference type="Gene3D" id="3.80.10.10">
    <property type="entry name" value="Ribonuclease Inhibitor"/>
    <property type="match status" value="1"/>
</dbReference>
<evidence type="ECO:0000313" key="1">
    <source>
        <dbReference type="EMBL" id="EIW80612.1"/>
    </source>
</evidence>
<organism evidence="1 2">
    <name type="scientific">Coniophora puteana (strain RWD-64-598)</name>
    <name type="common">Brown rot fungus</name>
    <dbReference type="NCBI Taxonomy" id="741705"/>
    <lineage>
        <taxon>Eukaryota</taxon>
        <taxon>Fungi</taxon>
        <taxon>Dikarya</taxon>
        <taxon>Basidiomycota</taxon>
        <taxon>Agaricomycotina</taxon>
        <taxon>Agaricomycetes</taxon>
        <taxon>Agaricomycetidae</taxon>
        <taxon>Boletales</taxon>
        <taxon>Coniophorineae</taxon>
        <taxon>Coniophoraceae</taxon>
        <taxon>Coniophora</taxon>
    </lineage>
</organism>
<dbReference type="RefSeq" id="XP_007769523.1">
    <property type="nucleotide sequence ID" value="XM_007771333.1"/>
</dbReference>
<evidence type="ECO:0000313" key="2">
    <source>
        <dbReference type="Proteomes" id="UP000053558"/>
    </source>
</evidence>
<dbReference type="SUPFAM" id="SSF52047">
    <property type="entry name" value="RNI-like"/>
    <property type="match status" value="1"/>
</dbReference>
<protein>
    <submittedName>
        <fullName evidence="1">Uncharacterized protein</fullName>
    </submittedName>
</protein>
<proteinExistence type="predicted"/>
<dbReference type="SUPFAM" id="SSF81383">
    <property type="entry name" value="F-box domain"/>
    <property type="match status" value="1"/>
</dbReference>
<reference evidence="2" key="1">
    <citation type="journal article" date="2012" name="Science">
        <title>The Paleozoic origin of enzymatic lignin decomposition reconstructed from 31 fungal genomes.</title>
        <authorList>
            <person name="Floudas D."/>
            <person name="Binder M."/>
            <person name="Riley R."/>
            <person name="Barry K."/>
            <person name="Blanchette R.A."/>
            <person name="Henrissat B."/>
            <person name="Martinez A.T."/>
            <person name="Otillar R."/>
            <person name="Spatafora J.W."/>
            <person name="Yadav J.S."/>
            <person name="Aerts A."/>
            <person name="Benoit I."/>
            <person name="Boyd A."/>
            <person name="Carlson A."/>
            <person name="Copeland A."/>
            <person name="Coutinho P.M."/>
            <person name="de Vries R.P."/>
            <person name="Ferreira P."/>
            <person name="Findley K."/>
            <person name="Foster B."/>
            <person name="Gaskell J."/>
            <person name="Glotzer D."/>
            <person name="Gorecki P."/>
            <person name="Heitman J."/>
            <person name="Hesse C."/>
            <person name="Hori C."/>
            <person name="Igarashi K."/>
            <person name="Jurgens J.A."/>
            <person name="Kallen N."/>
            <person name="Kersten P."/>
            <person name="Kohler A."/>
            <person name="Kuees U."/>
            <person name="Kumar T.K.A."/>
            <person name="Kuo A."/>
            <person name="LaButti K."/>
            <person name="Larrondo L.F."/>
            <person name="Lindquist E."/>
            <person name="Ling A."/>
            <person name="Lombard V."/>
            <person name="Lucas S."/>
            <person name="Lundell T."/>
            <person name="Martin R."/>
            <person name="McLaughlin D.J."/>
            <person name="Morgenstern I."/>
            <person name="Morin E."/>
            <person name="Murat C."/>
            <person name="Nagy L.G."/>
            <person name="Nolan M."/>
            <person name="Ohm R.A."/>
            <person name="Patyshakuliyeva A."/>
            <person name="Rokas A."/>
            <person name="Ruiz-Duenas F.J."/>
            <person name="Sabat G."/>
            <person name="Salamov A."/>
            <person name="Samejima M."/>
            <person name="Schmutz J."/>
            <person name="Slot J.C."/>
            <person name="St John F."/>
            <person name="Stenlid J."/>
            <person name="Sun H."/>
            <person name="Sun S."/>
            <person name="Syed K."/>
            <person name="Tsang A."/>
            <person name="Wiebenga A."/>
            <person name="Young D."/>
            <person name="Pisabarro A."/>
            <person name="Eastwood D.C."/>
            <person name="Martin F."/>
            <person name="Cullen D."/>
            <person name="Grigoriev I.V."/>
            <person name="Hibbett D.S."/>
        </authorList>
    </citation>
    <scope>NUCLEOTIDE SEQUENCE [LARGE SCALE GENOMIC DNA]</scope>
    <source>
        <strain evidence="2">RWD-64-598 SS2</strain>
    </source>
</reference>
<dbReference type="OrthoDB" id="3253362at2759"/>
<comment type="caution">
    <text evidence="1">The sequence shown here is derived from an EMBL/GenBank/DDBJ whole genome shotgun (WGS) entry which is preliminary data.</text>
</comment>
<keyword evidence="2" id="KW-1185">Reference proteome</keyword>
<gene>
    <name evidence="1" type="ORF">CONPUDRAFT_166091</name>
</gene>
<accession>A0A5M3MN54</accession>
<dbReference type="InterPro" id="IPR032675">
    <property type="entry name" value="LRR_dom_sf"/>
</dbReference>
<sequence length="397" mass="44988">MASQTTLPSSQPVPVINQLPFELLAKIFVHSAQKPVHPVNEWCIPKYPRKTLVEADLSGTLNVARVCRQWRNVALAIPELWRMIRLCTVEDAVMFAESLPLPLHVLGRSPPSSVFLTLVLRPTKVFTEADVGHIPVTPEIKNIKGMDVQGDSHIRSSELFGWMHQFPNLTHLSLINIHLDDPVCIPDRLRSRLTHMHVYLWFDSHVNRFFDNHLSPNLNRPWSSLTSLTVEMPHWAIEDHILRAILARSPSLVELFIVADKADTEQSWTATSSRTLQTFSLWVEGASLEENDLGTLFGALSFPSLSNLIVTAPPRCGNLAFISRFLRRSKCRLSSLTLTNVKTEESEWFENSEVRRAAVSIGEEFAIPSVEFAFTTAETHAYRTSKESWYDVDSSWL</sequence>
<name>A0A5M3MN54_CONPW</name>
<dbReference type="EMBL" id="JH711579">
    <property type="protein sequence ID" value="EIW80612.1"/>
    <property type="molecule type" value="Genomic_DNA"/>
</dbReference>
<dbReference type="AlphaFoldDB" id="A0A5M3MN54"/>
<dbReference type="GeneID" id="19205473"/>
<dbReference type="Proteomes" id="UP000053558">
    <property type="component" value="Unassembled WGS sequence"/>
</dbReference>
<dbReference type="InterPro" id="IPR036047">
    <property type="entry name" value="F-box-like_dom_sf"/>
</dbReference>